<protein>
    <submittedName>
        <fullName evidence="1">Jg4712 protein</fullName>
    </submittedName>
</protein>
<comment type="caution">
    <text evidence="1">The sequence shown here is derived from an EMBL/GenBank/DDBJ whole genome shotgun (WGS) entry which is preliminary data.</text>
</comment>
<evidence type="ECO:0000313" key="1">
    <source>
        <dbReference type="EMBL" id="CAH2234726.1"/>
    </source>
</evidence>
<sequence length="87" mass="10067">MLEWSGVQRAAERTNYAKMFSYLNAEASLPLDRFTREIVDEISVTFIRLKAQAQLFNRTDAAHHNLLYVLHFVDQLMAANLNAPLRE</sequence>
<gene>
    <name evidence="1" type="primary">jg4712</name>
    <name evidence="1" type="ORF">PAEG_LOCUS12477</name>
</gene>
<reference evidence="1" key="1">
    <citation type="submission" date="2022-03" db="EMBL/GenBank/DDBJ databases">
        <authorList>
            <person name="Lindestad O."/>
        </authorList>
    </citation>
    <scope>NUCLEOTIDE SEQUENCE</scope>
</reference>
<dbReference type="EMBL" id="CAKXAJ010025080">
    <property type="protein sequence ID" value="CAH2234726.1"/>
    <property type="molecule type" value="Genomic_DNA"/>
</dbReference>
<keyword evidence="2" id="KW-1185">Reference proteome</keyword>
<organism evidence="1 2">
    <name type="scientific">Pararge aegeria aegeria</name>
    <dbReference type="NCBI Taxonomy" id="348720"/>
    <lineage>
        <taxon>Eukaryota</taxon>
        <taxon>Metazoa</taxon>
        <taxon>Ecdysozoa</taxon>
        <taxon>Arthropoda</taxon>
        <taxon>Hexapoda</taxon>
        <taxon>Insecta</taxon>
        <taxon>Pterygota</taxon>
        <taxon>Neoptera</taxon>
        <taxon>Endopterygota</taxon>
        <taxon>Lepidoptera</taxon>
        <taxon>Glossata</taxon>
        <taxon>Ditrysia</taxon>
        <taxon>Papilionoidea</taxon>
        <taxon>Nymphalidae</taxon>
        <taxon>Satyrinae</taxon>
        <taxon>Satyrini</taxon>
        <taxon>Parargina</taxon>
        <taxon>Pararge</taxon>
    </lineage>
</organism>
<name>A0A8S4RGP6_9NEOP</name>
<dbReference type="AlphaFoldDB" id="A0A8S4RGP6"/>
<dbReference type="Proteomes" id="UP000838756">
    <property type="component" value="Unassembled WGS sequence"/>
</dbReference>
<accession>A0A8S4RGP6</accession>
<evidence type="ECO:0000313" key="2">
    <source>
        <dbReference type="Proteomes" id="UP000838756"/>
    </source>
</evidence>
<proteinExistence type="predicted"/>